<comment type="subcellular location">
    <subcellularLocation>
        <location evidence="1">Cytoplasm</location>
        <location evidence="1">Cytosol</location>
    </subcellularLocation>
    <subcellularLocation>
        <location evidence="8">Lysosome membrane</location>
        <topology evidence="8">Peripheral membrane protein</topology>
    </subcellularLocation>
</comment>
<feature type="compositionally biased region" description="Low complexity" evidence="11">
    <location>
        <begin position="1352"/>
        <end position="1362"/>
    </location>
</feature>
<feature type="domain" description="Rap-GAP" evidence="12">
    <location>
        <begin position="1555"/>
        <end position="1782"/>
    </location>
</feature>
<dbReference type="FunFam" id="3.40.50.11210:FF:000004">
    <property type="entry name" value="Tuberin isoform X3"/>
    <property type="match status" value="1"/>
</dbReference>
<dbReference type="Proteomes" id="UP000533896">
    <property type="component" value="Unassembled WGS sequence"/>
</dbReference>
<comment type="function">
    <text evidence="9">Catalytic component of the TSC-TBC complex, a multiprotein complex that acts as a negative regulator of the canonical mTORC1 complex, an evolutionarily conserved central nutrient sensor that stimulates anabolic reactions and macromolecule biosynthesis to promote cellular biomass generation and growth. Within the TSC-TBC complex, TSC2 acts as a GTPase-activating protein (GAP) for the small GTPase RHEB, a direct activator of the protein kinase activity of mTORC1. In absence of nutrients, the TSC-TBC complex inhibits mTORC1, thereby preventing phosphorylation of ribosomal protein S6 kinase (RPS6KB1 and RPS6KB2) and EIF4EBP1 (4E-BP1) by the mTORC1 signaling. The TSC-TBC complex is inactivated in response to nutrients, relieving inhibition of mTORC1. Involved in microtubule-mediated protein transport via its ability to regulate mTORC1 signaling. Also stimulates the intrinsic GTPase activity of the Ras-related proteins RAP1A and RAB5.</text>
</comment>
<feature type="compositionally biased region" description="Low complexity" evidence="11">
    <location>
        <begin position="661"/>
        <end position="675"/>
    </location>
</feature>
<dbReference type="GO" id="GO:0051898">
    <property type="term" value="P:negative regulation of phosphatidylinositol 3-kinase/protein kinase B signal transduction"/>
    <property type="evidence" value="ECO:0007669"/>
    <property type="project" value="TreeGrafter"/>
</dbReference>
<dbReference type="Pfam" id="PF11864">
    <property type="entry name" value="DUF3384"/>
    <property type="match status" value="1"/>
</dbReference>
<feature type="region of interest" description="Disordered" evidence="11">
    <location>
        <begin position="1782"/>
        <end position="1820"/>
    </location>
</feature>
<dbReference type="GO" id="GO:0051056">
    <property type="term" value="P:regulation of small GTPase mediated signal transduction"/>
    <property type="evidence" value="ECO:0007669"/>
    <property type="project" value="InterPro"/>
</dbReference>
<evidence type="ECO:0000256" key="8">
    <source>
        <dbReference type="ARBA" id="ARBA00023765"/>
    </source>
</evidence>
<sequence>MAKPQSKDSGLKEKFRNLLGLGTSRGSSKSSEGKQTEFIITAEILKELSIECGLSNRIRAISQICEVAKTKKIEEHAVEAIWKVVADMLQPERPVEARHAVLHLLKSIVQGQGERLGILRAHFFKVIKDYPSNEDLHERLEVFKALTENGRYITYLEEELADFVLQWMDVGLSSEFLLVLVNLVKFNSCYLEDYVADMVHKICLLCIQTSSSVDIEISLQVLDAVVCYNCLPSENLPVFIITLCRTINVKELCEPCWKLMRNLLGTHLGHSAIYNMCRIMEDRAYMADAALLRGAVFFVGMALWGAHRLNSLKNSPTSVLPSFLKAMTCPNAVVSYEIVLSITRLIKKYGKELQAVTWDILLDIMERLLQQLQSLESQELKSIVHDLLTTVEELCDQNEFHGSEERFFELVERCADQRPESSVLNLITYRAQSIHPAKDGWIHNLQMLMERFFRNESRSAVRIKVLDVLSFVLSINRQFYEEELINLVVISQLAHIPEDKDHQVRKLATQLLVDLAEGCNTHHFNSLLDIIEKVAAHSLSSPSELEERDLLSYSASLEDVKTAVLGLLIILQTKLYSLPSSHATRVYEMLIHHVQRHYMYAYSLPVASSIRMQVFDFLLMLRADSLHRLGLSNKDGAVRFSPYCLCDFVEAEKRASEKKPTGTLSPPSGSPSVPSQNATVRIGHLPYSMVFGVLLQCLKQETDWKVLKLVLNKLPESLRYKVLFLTSPCNIDLLASALSYMLTDKKTTDRLHGTPEGFSRTDLHLAVVPVLTALISYHNYLDKAKQREIVYCLEHGLIYRCANQCVVALSVCSVEMPDIIIKALPVLIVKLTHISATANMAIPLLEFLSTLARLPHLYRNFAAEQYASVFAISLPYTNPSKFNQYIVCLAHHVIAMWFIRCRLPFRKDFVPYITKGLRSNVLLSFDDTPEKDSFRARSTSLNERPKSLRLAKNAKQGLNNSPPVKELKESSAVDAFRSRSISVSEHVVRSRIQTSITSSSLGSADENSMAQADDNLKNLHLELTETCLDMMARYVFSNFTAVPKRSPVGEFLLAGGRTKTWLVGNKLVTITTSVGTGTRSLLGLDSAELQTSTESSSDPVLQVRQTKEAPAKLESQAGQQVCRSSRNRVRSMSGGHALRVGALDSSASHFPSGSAFQGTQSPPAPASRSEKTNSAPQTPLQKEKANLAAYVPLLTQGWAEILVRRPTGNTSWLMSLENPLSPFSSDINNMPLQELSNALMAAERFKEHRETALYKSLSVPSSSLATGTAKPSLLQRSNTVASFSSMYQSSCQGKLHRSISWAESAVVLEEGSPVEMELKETESPAESPESEDVDTSCSEQVLSEERFGKPQESYSRSSSTSSQEEKSLKSEDLVEGGIPIGRVLPSEDGRTLEELSFQPSQPLSKSSSSPELQTLQEVLKDANGREVTRRLSTEVKSKSQSGNLEGEGLGGWLGKGEDARVTGSGGLDGTGPVTSPRSPSGHRPRGYTISDSAPSRRGKRIERDAFKSRTSASNAEKVPGINPSFVFLQLYHSPFFGDENNKPLLLPNETFERSVQLLDQIPSYDTHKIAVLYVGEGQSNNEIAILSNEHGSYRYTEFLTGLGKLIELKDCQPDKIYLGGLDVCGEDGQFTYCWHDDIMQAIFHIATLMPTKDLDKYRCDKKRHLGNDFVSIIYNDSGEDFKLGTIKGQFNFVHVIITPLDYDCNLVTLQCRKDMEGLVDTSVAKIISDKNLPFVARQMALHANMASQVHHSRSNPTDTYPSKWIARLRHIKRLRHRLREETQYQTPGLPLQMHPSAPTKPPPQIPQDPPPTYETGQRKRLISSVDDFTEFV</sequence>
<feature type="non-terminal residue" evidence="13">
    <location>
        <position position="1"/>
    </location>
</feature>
<feature type="compositionally biased region" description="Basic and acidic residues" evidence="11">
    <location>
        <begin position="1363"/>
        <end position="1372"/>
    </location>
</feature>
<dbReference type="GO" id="GO:0032007">
    <property type="term" value="P:negative regulation of TOR signaling"/>
    <property type="evidence" value="ECO:0007669"/>
    <property type="project" value="InterPro"/>
</dbReference>
<dbReference type="InterPro" id="IPR027107">
    <property type="entry name" value="Tuberin/Ral-act_asu"/>
</dbReference>
<dbReference type="PROSITE" id="PS50085">
    <property type="entry name" value="RAPGAP"/>
    <property type="match status" value="1"/>
</dbReference>
<dbReference type="Pfam" id="PF03542">
    <property type="entry name" value="Tuberin"/>
    <property type="match status" value="1"/>
</dbReference>
<feature type="compositionally biased region" description="Basic and acidic residues" evidence="11">
    <location>
        <begin position="1419"/>
        <end position="1437"/>
    </location>
</feature>
<evidence type="ECO:0000256" key="9">
    <source>
        <dbReference type="ARBA" id="ARBA00054764"/>
    </source>
</evidence>
<dbReference type="GO" id="GO:0005634">
    <property type="term" value="C:nucleus"/>
    <property type="evidence" value="ECO:0007669"/>
    <property type="project" value="InterPro"/>
</dbReference>
<feature type="compositionally biased region" description="Polar residues" evidence="11">
    <location>
        <begin position="1149"/>
        <end position="1161"/>
    </location>
</feature>
<dbReference type="GO" id="GO:0045202">
    <property type="term" value="C:synapse"/>
    <property type="evidence" value="ECO:0007669"/>
    <property type="project" value="UniProtKB-ARBA"/>
</dbReference>
<dbReference type="GO" id="GO:0005765">
    <property type="term" value="C:lysosomal membrane"/>
    <property type="evidence" value="ECO:0007669"/>
    <property type="project" value="UniProtKB-SubCell"/>
</dbReference>
<evidence type="ECO:0000256" key="11">
    <source>
        <dbReference type="SAM" id="MobiDB-lite"/>
    </source>
</evidence>
<feature type="region of interest" description="Disordered" evidence="11">
    <location>
        <begin position="1149"/>
        <end position="1179"/>
    </location>
</feature>
<evidence type="ECO:0000256" key="4">
    <source>
        <dbReference type="ARBA" id="ARBA00022553"/>
    </source>
</evidence>
<keyword evidence="2" id="KW-0343">GTPase activation</keyword>
<organism evidence="13 14">
    <name type="scientific">Lophotis ruficrista</name>
    <dbReference type="NCBI Taxonomy" id="172689"/>
    <lineage>
        <taxon>Eukaryota</taxon>
        <taxon>Metazoa</taxon>
        <taxon>Chordata</taxon>
        <taxon>Craniata</taxon>
        <taxon>Vertebrata</taxon>
        <taxon>Euteleostomi</taxon>
        <taxon>Archelosauria</taxon>
        <taxon>Archosauria</taxon>
        <taxon>Dinosauria</taxon>
        <taxon>Saurischia</taxon>
        <taxon>Theropoda</taxon>
        <taxon>Coelurosauria</taxon>
        <taxon>Aves</taxon>
        <taxon>Neognathae</taxon>
        <taxon>Neoaves</taxon>
        <taxon>Otidimorphae</taxon>
        <taxon>Otidiformes</taxon>
        <taxon>Otididae</taxon>
        <taxon>Lophotis</taxon>
    </lineage>
</organism>
<dbReference type="InterPro" id="IPR011989">
    <property type="entry name" value="ARM-like"/>
</dbReference>
<comment type="caution">
    <text evidence="13">The sequence shown here is derived from an EMBL/GenBank/DDBJ whole genome shotgun (WGS) entry which is preliminary data.</text>
</comment>
<evidence type="ECO:0000256" key="6">
    <source>
        <dbReference type="ARBA" id="ARBA00023136"/>
    </source>
</evidence>
<protein>
    <recommendedName>
        <fullName evidence="10">Tuberin</fullName>
    </recommendedName>
</protein>
<evidence type="ECO:0000256" key="10">
    <source>
        <dbReference type="ARBA" id="ARBA00070662"/>
    </source>
</evidence>
<feature type="region of interest" description="Disordered" evidence="11">
    <location>
        <begin position="657"/>
        <end position="676"/>
    </location>
</feature>
<feature type="region of interest" description="Disordered" evidence="11">
    <location>
        <begin position="1089"/>
        <end position="1133"/>
    </location>
</feature>
<dbReference type="OrthoDB" id="5797019at2759"/>
<dbReference type="GO" id="GO:0046627">
    <property type="term" value="P:negative regulation of insulin receptor signaling pathway"/>
    <property type="evidence" value="ECO:0007669"/>
    <property type="project" value="TreeGrafter"/>
</dbReference>
<dbReference type="PRINTS" id="PR01431">
    <property type="entry name" value="TUBERIN"/>
</dbReference>
<evidence type="ECO:0000313" key="14">
    <source>
        <dbReference type="Proteomes" id="UP000533896"/>
    </source>
</evidence>
<accession>A0A7K8KAV8</accession>
<feature type="non-terminal residue" evidence="13">
    <location>
        <position position="1832"/>
    </location>
</feature>
<gene>
    <name evidence="13" type="primary">Tsc2</name>
    <name evidence="13" type="ORF">LOPRUF_R08368</name>
</gene>
<evidence type="ECO:0000256" key="1">
    <source>
        <dbReference type="ARBA" id="ARBA00004514"/>
    </source>
</evidence>
<dbReference type="InterPro" id="IPR024584">
    <property type="entry name" value="Tuberin_N"/>
</dbReference>
<feature type="compositionally biased region" description="Polar residues" evidence="11">
    <location>
        <begin position="1089"/>
        <end position="1099"/>
    </location>
</feature>
<name>A0A7K8KAV8_9AVES</name>
<evidence type="ECO:0000256" key="5">
    <source>
        <dbReference type="ARBA" id="ARBA00022843"/>
    </source>
</evidence>
<keyword evidence="7" id="KW-0458">Lysosome</keyword>
<evidence type="ECO:0000256" key="7">
    <source>
        <dbReference type="ARBA" id="ARBA00023228"/>
    </source>
</evidence>
<feature type="compositionally biased region" description="Gly residues" evidence="11">
    <location>
        <begin position="1445"/>
        <end position="1454"/>
    </location>
</feature>
<keyword evidence="14" id="KW-1185">Reference proteome</keyword>
<proteinExistence type="predicted"/>
<keyword evidence="5" id="KW-0832">Ubl conjugation</keyword>
<dbReference type="SUPFAM" id="SSF111347">
    <property type="entry name" value="Rap/Ran-GAP"/>
    <property type="match status" value="1"/>
</dbReference>
<keyword evidence="6" id="KW-0472">Membrane</keyword>
<dbReference type="Gene3D" id="1.25.10.10">
    <property type="entry name" value="Leucine-rich Repeat Variant"/>
    <property type="match status" value="1"/>
</dbReference>
<dbReference type="PANTHER" id="PTHR10063:SF0">
    <property type="entry name" value="TUBERIN"/>
    <property type="match status" value="1"/>
</dbReference>
<keyword evidence="3" id="KW-0963">Cytoplasm</keyword>
<dbReference type="EMBL" id="VWYV01001270">
    <property type="protein sequence ID" value="NXE14199.1"/>
    <property type="molecule type" value="Genomic_DNA"/>
</dbReference>
<dbReference type="PANTHER" id="PTHR10063">
    <property type="entry name" value="TUBERIN"/>
    <property type="match status" value="1"/>
</dbReference>
<feature type="region of interest" description="Disordered" evidence="11">
    <location>
        <begin position="1419"/>
        <end position="1515"/>
    </location>
</feature>
<feature type="region of interest" description="Disordered" evidence="11">
    <location>
        <begin position="1312"/>
        <end position="1386"/>
    </location>
</feature>
<feature type="compositionally biased region" description="Pro residues" evidence="11">
    <location>
        <begin position="1798"/>
        <end position="1812"/>
    </location>
</feature>
<dbReference type="InterPro" id="IPR035974">
    <property type="entry name" value="Rap/Ran-GAP_sf"/>
</dbReference>
<dbReference type="GO" id="GO:0005096">
    <property type="term" value="F:GTPase activator activity"/>
    <property type="evidence" value="ECO:0007669"/>
    <property type="project" value="UniProtKB-KW"/>
</dbReference>
<evidence type="ECO:0000313" key="13">
    <source>
        <dbReference type="EMBL" id="NXE14199.1"/>
    </source>
</evidence>
<reference evidence="13 14" key="1">
    <citation type="submission" date="2019-09" db="EMBL/GenBank/DDBJ databases">
        <title>Bird 10,000 Genomes (B10K) Project - Family phase.</title>
        <authorList>
            <person name="Zhang G."/>
        </authorList>
    </citation>
    <scope>NUCLEOTIDE SEQUENCE [LARGE SCALE GENOMIC DNA]</scope>
    <source>
        <strain evidence="13">B10K-CU-031-23</strain>
    </source>
</reference>
<dbReference type="GO" id="GO:0033596">
    <property type="term" value="C:TSC1-TSC2 complex"/>
    <property type="evidence" value="ECO:0007669"/>
    <property type="project" value="InterPro"/>
</dbReference>
<evidence type="ECO:0000256" key="2">
    <source>
        <dbReference type="ARBA" id="ARBA00022468"/>
    </source>
</evidence>
<evidence type="ECO:0000256" key="3">
    <source>
        <dbReference type="ARBA" id="ARBA00022490"/>
    </source>
</evidence>
<keyword evidence="4" id="KW-0597">Phosphoprotein</keyword>
<dbReference type="GO" id="GO:0016241">
    <property type="term" value="P:regulation of macroautophagy"/>
    <property type="evidence" value="ECO:0007669"/>
    <property type="project" value="UniProtKB-ARBA"/>
</dbReference>
<dbReference type="GO" id="GO:0030178">
    <property type="term" value="P:negative regulation of Wnt signaling pathway"/>
    <property type="evidence" value="ECO:0007669"/>
    <property type="project" value="TreeGrafter"/>
</dbReference>
<dbReference type="InterPro" id="IPR000331">
    <property type="entry name" value="Rap/Ran_GAP_dom"/>
</dbReference>
<dbReference type="InterPro" id="IPR018515">
    <property type="entry name" value="Tuberin-type_domain"/>
</dbReference>
<dbReference type="InterPro" id="IPR003913">
    <property type="entry name" value="Tuberin"/>
</dbReference>
<dbReference type="Gene3D" id="3.40.50.11210">
    <property type="entry name" value="Rap/Ran-GAP"/>
    <property type="match status" value="1"/>
</dbReference>
<dbReference type="SUPFAM" id="SSF48371">
    <property type="entry name" value="ARM repeat"/>
    <property type="match status" value="1"/>
</dbReference>
<dbReference type="Pfam" id="PF02145">
    <property type="entry name" value="Rap_GAP"/>
    <property type="match status" value="1"/>
</dbReference>
<evidence type="ECO:0000259" key="12">
    <source>
        <dbReference type="PROSITE" id="PS50085"/>
    </source>
</evidence>
<dbReference type="InterPro" id="IPR016024">
    <property type="entry name" value="ARM-type_fold"/>
</dbReference>
<dbReference type="GO" id="GO:0051726">
    <property type="term" value="P:regulation of cell cycle"/>
    <property type="evidence" value="ECO:0007669"/>
    <property type="project" value="TreeGrafter"/>
</dbReference>